<name>A0A059L5H3_9PSED</name>
<dbReference type="PANTHER" id="PTHR11712:SF336">
    <property type="entry name" value="3-OXOACYL-[ACYL-CARRIER-PROTEIN] SYNTHASE, MITOCHONDRIAL"/>
    <property type="match status" value="1"/>
</dbReference>
<protein>
    <recommendedName>
        <fullName evidence="5">Ketosynthase family 3 (KS3) domain-containing protein</fullName>
    </recommendedName>
</protein>
<dbReference type="GO" id="GO:0006633">
    <property type="term" value="P:fatty acid biosynthetic process"/>
    <property type="evidence" value="ECO:0007669"/>
    <property type="project" value="TreeGrafter"/>
</dbReference>
<dbReference type="InterPro" id="IPR000794">
    <property type="entry name" value="Beta-ketoacyl_synthase"/>
</dbReference>
<dbReference type="GO" id="GO:0004315">
    <property type="term" value="F:3-oxoacyl-[acyl-carrier-protein] synthase activity"/>
    <property type="evidence" value="ECO:0007669"/>
    <property type="project" value="TreeGrafter"/>
</dbReference>
<evidence type="ECO:0000313" key="7">
    <source>
        <dbReference type="Proteomes" id="UP000026739"/>
    </source>
</evidence>
<evidence type="ECO:0000256" key="4">
    <source>
        <dbReference type="RuleBase" id="RU003694"/>
    </source>
</evidence>
<dbReference type="SMART" id="SM00825">
    <property type="entry name" value="PKS_KS"/>
    <property type="match status" value="1"/>
</dbReference>
<dbReference type="InterPro" id="IPR014030">
    <property type="entry name" value="Ketoacyl_synth_N"/>
</dbReference>
<comment type="similarity">
    <text evidence="2 4">Belongs to the thiolase-like superfamily. Beta-ketoacyl-ACP synthases family.</text>
</comment>
<dbReference type="CDD" id="cd00834">
    <property type="entry name" value="KAS_I_II"/>
    <property type="match status" value="1"/>
</dbReference>
<dbReference type="RefSeq" id="WP_050482792.1">
    <property type="nucleotide sequence ID" value="NZ_AZQQ01000066.1"/>
</dbReference>
<dbReference type="Pfam" id="PF02801">
    <property type="entry name" value="Ketoacyl-synt_C"/>
    <property type="match status" value="1"/>
</dbReference>
<evidence type="ECO:0000313" key="6">
    <source>
        <dbReference type="EMBL" id="KDD69582.1"/>
    </source>
</evidence>
<dbReference type="AlphaFoldDB" id="A0A059L5H3"/>
<dbReference type="Proteomes" id="UP000026739">
    <property type="component" value="Unassembled WGS sequence"/>
</dbReference>
<dbReference type="InterPro" id="IPR014031">
    <property type="entry name" value="Ketoacyl_synth_C"/>
</dbReference>
<dbReference type="SUPFAM" id="SSF53901">
    <property type="entry name" value="Thiolase-like"/>
    <property type="match status" value="2"/>
</dbReference>
<evidence type="ECO:0000259" key="5">
    <source>
        <dbReference type="PROSITE" id="PS52004"/>
    </source>
</evidence>
<dbReference type="PANTHER" id="PTHR11712">
    <property type="entry name" value="POLYKETIDE SYNTHASE-RELATED"/>
    <property type="match status" value="1"/>
</dbReference>
<evidence type="ECO:0000256" key="1">
    <source>
        <dbReference type="ARBA" id="ARBA00005194"/>
    </source>
</evidence>
<keyword evidence="3 4" id="KW-0808">Transferase</keyword>
<sequence>MTNKVVVTGVGLSTSVGKGVAENWQSMTAGKSNFKHSKRLCNKSIRTSFAAVDDRFESERNPRVIIETYIKEVVAEAALATGTEHFDRMYYSLPSGMYYWHERLVALKDNSASGPNAFEEFSSEEGLSSYFYDTYSLSQYPAVIATACASSASAIQLGYEAIMRGHAKRVIVAAADSSIYDETVTKFNNLSALSTRNDSPGTACRPFSQTRDGFVIGEGGGCIVLEREDIAKERNVEILAYLSGCGNTTDNVHRTKGDPSGSGIKDCILKAISDAGLTPGQISCVNAHGTSTPENDRMEIKVVSEVLEKGVPITSVKSMIGHTVHAAGVIEAIVSVLSLKYQVVTPTLNYDDSLLGEGVNIVSSSVYGVDIKHIISNSFGFGGQNVSVVFSRI</sequence>
<dbReference type="EMBL" id="AZQQ01000066">
    <property type="protein sequence ID" value="KDD69582.1"/>
    <property type="molecule type" value="Genomic_DNA"/>
</dbReference>
<dbReference type="InterPro" id="IPR020841">
    <property type="entry name" value="PKS_Beta-ketoAc_synthase_dom"/>
</dbReference>
<dbReference type="Gene3D" id="3.40.47.10">
    <property type="match status" value="1"/>
</dbReference>
<dbReference type="InterPro" id="IPR016039">
    <property type="entry name" value="Thiolase-like"/>
</dbReference>
<gene>
    <name evidence="6" type="ORF">V466_08865</name>
</gene>
<evidence type="ECO:0000256" key="2">
    <source>
        <dbReference type="ARBA" id="ARBA00008467"/>
    </source>
</evidence>
<dbReference type="PROSITE" id="PS52004">
    <property type="entry name" value="KS3_2"/>
    <property type="match status" value="1"/>
</dbReference>
<dbReference type="Pfam" id="PF00109">
    <property type="entry name" value="ketoacyl-synt"/>
    <property type="match status" value="1"/>
</dbReference>
<proteinExistence type="inferred from homology"/>
<comment type="pathway">
    <text evidence="1">Lipid metabolism; fatty acid biosynthesis.</text>
</comment>
<evidence type="ECO:0000256" key="3">
    <source>
        <dbReference type="ARBA" id="ARBA00022679"/>
    </source>
</evidence>
<accession>A0A059L5H3</accession>
<comment type="caution">
    <text evidence="6">The sequence shown here is derived from an EMBL/GenBank/DDBJ whole genome shotgun (WGS) entry which is preliminary data.</text>
</comment>
<organism evidence="6 7">
    <name type="scientific">Pseudomonas mandelii PD30</name>
    <dbReference type="NCBI Taxonomy" id="1419583"/>
    <lineage>
        <taxon>Bacteria</taxon>
        <taxon>Pseudomonadati</taxon>
        <taxon>Pseudomonadota</taxon>
        <taxon>Gammaproteobacteria</taxon>
        <taxon>Pseudomonadales</taxon>
        <taxon>Pseudomonadaceae</taxon>
        <taxon>Pseudomonas</taxon>
    </lineage>
</organism>
<dbReference type="eggNOG" id="COG0304">
    <property type="taxonomic scope" value="Bacteria"/>
</dbReference>
<feature type="domain" description="Ketosynthase family 3 (KS3)" evidence="5">
    <location>
        <begin position="2"/>
        <end position="392"/>
    </location>
</feature>
<reference evidence="6 7" key="1">
    <citation type="submission" date="2013-12" db="EMBL/GenBank/DDBJ databases">
        <authorList>
            <person name="Formusa P.A."/>
            <person name="Habash M."/>
            <person name="Lee H."/>
            <person name="Trevors J.T."/>
        </authorList>
    </citation>
    <scope>NUCLEOTIDE SEQUENCE [LARGE SCALE GENOMIC DNA]</scope>
    <source>
        <strain evidence="6 7">PD30</strain>
    </source>
</reference>
<dbReference type="GO" id="GO:0005829">
    <property type="term" value="C:cytosol"/>
    <property type="evidence" value="ECO:0007669"/>
    <property type="project" value="TreeGrafter"/>
</dbReference>